<comment type="caution">
    <text evidence="1">The sequence shown here is derived from an EMBL/GenBank/DDBJ whole genome shotgun (WGS) entry which is preliminary data.</text>
</comment>
<reference evidence="1 2" key="2">
    <citation type="journal article" date="2022" name="Mol. Ecol. Resour.">
        <title>The genomes of chicory, endive, great burdock and yacon provide insights into Asteraceae paleo-polyploidization history and plant inulin production.</title>
        <authorList>
            <person name="Fan W."/>
            <person name="Wang S."/>
            <person name="Wang H."/>
            <person name="Wang A."/>
            <person name="Jiang F."/>
            <person name="Liu H."/>
            <person name="Zhao H."/>
            <person name="Xu D."/>
            <person name="Zhang Y."/>
        </authorList>
    </citation>
    <scope>NUCLEOTIDE SEQUENCE [LARGE SCALE GENOMIC DNA]</scope>
    <source>
        <strain evidence="2">cv. Yunnan</strain>
        <tissue evidence="1">Leaves</tissue>
    </source>
</reference>
<gene>
    <name evidence="1" type="ORF">L1987_57601</name>
</gene>
<protein>
    <submittedName>
        <fullName evidence="1">Uncharacterized protein</fullName>
    </submittedName>
</protein>
<dbReference type="Proteomes" id="UP001056120">
    <property type="component" value="Linkage Group LG19"/>
</dbReference>
<accession>A0ACB9DD05</accession>
<organism evidence="1 2">
    <name type="scientific">Smallanthus sonchifolius</name>
    <dbReference type="NCBI Taxonomy" id="185202"/>
    <lineage>
        <taxon>Eukaryota</taxon>
        <taxon>Viridiplantae</taxon>
        <taxon>Streptophyta</taxon>
        <taxon>Embryophyta</taxon>
        <taxon>Tracheophyta</taxon>
        <taxon>Spermatophyta</taxon>
        <taxon>Magnoliopsida</taxon>
        <taxon>eudicotyledons</taxon>
        <taxon>Gunneridae</taxon>
        <taxon>Pentapetalae</taxon>
        <taxon>asterids</taxon>
        <taxon>campanulids</taxon>
        <taxon>Asterales</taxon>
        <taxon>Asteraceae</taxon>
        <taxon>Asteroideae</taxon>
        <taxon>Heliantheae alliance</taxon>
        <taxon>Millerieae</taxon>
        <taxon>Smallanthus</taxon>
    </lineage>
</organism>
<evidence type="ECO:0000313" key="2">
    <source>
        <dbReference type="Proteomes" id="UP001056120"/>
    </source>
</evidence>
<proteinExistence type="predicted"/>
<sequence>MAHVFKTLPAVASDDRSDRGCYVGHTDLENEDCSLETIDASGYATGRSPPHPRVTHSSEEEPSMHPSLLPSNEQRSSFYALGGGPMRKPVSDNRNERLDARARGNSSHEQRSDSTSRLRVVPVPKQEPAKPRLQYRAQARKSTWLPPEYLTGRNRSR</sequence>
<reference evidence="2" key="1">
    <citation type="journal article" date="2022" name="Mol. Ecol. Resour.">
        <title>The genomes of chicory, endive, great burdock and yacon provide insights into Asteraceae palaeo-polyploidization history and plant inulin production.</title>
        <authorList>
            <person name="Fan W."/>
            <person name="Wang S."/>
            <person name="Wang H."/>
            <person name="Wang A."/>
            <person name="Jiang F."/>
            <person name="Liu H."/>
            <person name="Zhao H."/>
            <person name="Xu D."/>
            <person name="Zhang Y."/>
        </authorList>
    </citation>
    <scope>NUCLEOTIDE SEQUENCE [LARGE SCALE GENOMIC DNA]</scope>
    <source>
        <strain evidence="2">cv. Yunnan</strain>
    </source>
</reference>
<keyword evidence="2" id="KW-1185">Reference proteome</keyword>
<dbReference type="EMBL" id="CM042036">
    <property type="protein sequence ID" value="KAI3744518.1"/>
    <property type="molecule type" value="Genomic_DNA"/>
</dbReference>
<evidence type="ECO:0000313" key="1">
    <source>
        <dbReference type="EMBL" id="KAI3744518.1"/>
    </source>
</evidence>
<name>A0ACB9DD05_9ASTR</name>